<reference evidence="7 8" key="1">
    <citation type="submission" date="2019-03" db="EMBL/GenBank/DDBJ databases">
        <title>Genomic Encyclopedia of Type Strains, Phase IV (KMG-IV): sequencing the most valuable type-strain genomes for metagenomic binning, comparative biology and taxonomic classification.</title>
        <authorList>
            <person name="Goeker M."/>
        </authorList>
    </citation>
    <scope>NUCLEOTIDE SEQUENCE [LARGE SCALE GENOMIC DNA]</scope>
    <source>
        <strain evidence="7 8">DSM 100048</strain>
    </source>
</reference>
<keyword evidence="2" id="KW-1003">Cell membrane</keyword>
<dbReference type="GO" id="GO:0005886">
    <property type="term" value="C:plasma membrane"/>
    <property type="evidence" value="ECO:0007669"/>
    <property type="project" value="UniProtKB-SubCell"/>
</dbReference>
<comment type="caution">
    <text evidence="7">The sequence shown here is derived from an EMBL/GenBank/DDBJ whole genome shotgun (WGS) entry which is preliminary data.</text>
</comment>
<evidence type="ECO:0000313" key="7">
    <source>
        <dbReference type="EMBL" id="TCU98306.1"/>
    </source>
</evidence>
<feature type="transmembrane region" description="Helical" evidence="6">
    <location>
        <begin position="12"/>
        <end position="34"/>
    </location>
</feature>
<name>A0A4R3V0S9_9BURK</name>
<evidence type="ECO:0000256" key="6">
    <source>
        <dbReference type="SAM" id="Phobius"/>
    </source>
</evidence>
<evidence type="ECO:0000256" key="2">
    <source>
        <dbReference type="ARBA" id="ARBA00022475"/>
    </source>
</evidence>
<evidence type="ECO:0000256" key="3">
    <source>
        <dbReference type="ARBA" id="ARBA00022692"/>
    </source>
</evidence>
<sequence>MANKHSKVLVRNTAFLFLIQIANYAIPLLMLPYLARVLGVAGFGIAVFGLSMLQIALVITDYGFSLSATLSISKKRDDKDYLERILGAVFVCKIFLVLICFLIFSIFLFVHGRYIDYWLYFLLLVLPLIGQSFQPIWFYQGIEKMGYITIYTIFSRIVYLILVVFLVKSKEDIYYIAVSNGLGTLVALFIGVFLLYKLGYKPKWGGYQFTKVVFKESSEFFLSRAAVSTYTAGGVFFLGVFSSPIQIALYSVAEQLYRGAQSIFSPVAQALLPYMAKHRNYGLFFKILKIAIVLALFGVIVGIFLGKEIIVLLFGVEFIGSYEILLVFLICFSITVPSVLLGYPFLGALGDVRTANRSVIYGGLLQVLLLGVCYVNEWILALHISLTVILVESLVLCLRAYKSRMIYHTLTGEHNAAKTTT</sequence>
<feature type="transmembrane region" description="Helical" evidence="6">
    <location>
        <begin position="358"/>
        <end position="375"/>
    </location>
</feature>
<dbReference type="InterPro" id="IPR002797">
    <property type="entry name" value="Polysacc_synth"/>
</dbReference>
<feature type="transmembrane region" description="Helical" evidence="6">
    <location>
        <begin position="173"/>
        <end position="196"/>
    </location>
</feature>
<feature type="transmembrane region" description="Helical" evidence="6">
    <location>
        <begin position="40"/>
        <end position="64"/>
    </location>
</feature>
<keyword evidence="5 6" id="KW-0472">Membrane</keyword>
<feature type="transmembrane region" description="Helical" evidence="6">
    <location>
        <begin position="85"/>
        <end position="111"/>
    </location>
</feature>
<feature type="transmembrane region" description="Helical" evidence="6">
    <location>
        <begin position="381"/>
        <end position="401"/>
    </location>
</feature>
<dbReference type="Pfam" id="PF01943">
    <property type="entry name" value="Polysacc_synt"/>
    <property type="match status" value="1"/>
</dbReference>
<dbReference type="InterPro" id="IPR050833">
    <property type="entry name" value="Poly_Biosynth_Transport"/>
</dbReference>
<protein>
    <submittedName>
        <fullName evidence="7">PST family polysaccharide transporter</fullName>
    </submittedName>
</protein>
<feature type="transmembrane region" description="Helical" evidence="6">
    <location>
        <begin position="283"/>
        <end position="304"/>
    </location>
</feature>
<dbReference type="OrthoDB" id="103403at2"/>
<organism evidence="7 8">
    <name type="scientific">Paracandidimonas soli</name>
    <dbReference type="NCBI Taxonomy" id="1917182"/>
    <lineage>
        <taxon>Bacteria</taxon>
        <taxon>Pseudomonadati</taxon>
        <taxon>Pseudomonadota</taxon>
        <taxon>Betaproteobacteria</taxon>
        <taxon>Burkholderiales</taxon>
        <taxon>Alcaligenaceae</taxon>
        <taxon>Paracandidimonas</taxon>
    </lineage>
</organism>
<accession>A0A4R3V0S9</accession>
<dbReference type="EMBL" id="SMBX01000005">
    <property type="protein sequence ID" value="TCU98306.1"/>
    <property type="molecule type" value="Genomic_DNA"/>
</dbReference>
<gene>
    <name evidence="7" type="ORF">EV686_1053</name>
</gene>
<keyword evidence="3 6" id="KW-0812">Transmembrane</keyword>
<evidence type="ECO:0000256" key="5">
    <source>
        <dbReference type="ARBA" id="ARBA00023136"/>
    </source>
</evidence>
<feature type="transmembrane region" description="Helical" evidence="6">
    <location>
        <begin position="324"/>
        <end position="346"/>
    </location>
</feature>
<keyword evidence="4 6" id="KW-1133">Transmembrane helix</keyword>
<comment type="subcellular location">
    <subcellularLocation>
        <location evidence="1">Cell membrane</location>
        <topology evidence="1">Multi-pass membrane protein</topology>
    </subcellularLocation>
</comment>
<feature type="transmembrane region" description="Helical" evidence="6">
    <location>
        <begin position="117"/>
        <end position="139"/>
    </location>
</feature>
<dbReference type="AlphaFoldDB" id="A0A4R3V0S9"/>
<dbReference type="RefSeq" id="WP_132476979.1">
    <property type="nucleotide sequence ID" value="NZ_JBHRVM010000001.1"/>
</dbReference>
<keyword evidence="8" id="KW-1185">Reference proteome</keyword>
<feature type="transmembrane region" description="Helical" evidence="6">
    <location>
        <begin position="146"/>
        <end position="167"/>
    </location>
</feature>
<proteinExistence type="predicted"/>
<dbReference type="Proteomes" id="UP000294692">
    <property type="component" value="Unassembled WGS sequence"/>
</dbReference>
<evidence type="ECO:0000256" key="1">
    <source>
        <dbReference type="ARBA" id="ARBA00004651"/>
    </source>
</evidence>
<dbReference type="PANTHER" id="PTHR30250">
    <property type="entry name" value="PST FAMILY PREDICTED COLANIC ACID TRANSPORTER"/>
    <property type="match status" value="1"/>
</dbReference>
<evidence type="ECO:0000313" key="8">
    <source>
        <dbReference type="Proteomes" id="UP000294692"/>
    </source>
</evidence>
<evidence type="ECO:0000256" key="4">
    <source>
        <dbReference type="ARBA" id="ARBA00022989"/>
    </source>
</evidence>
<dbReference type="PANTHER" id="PTHR30250:SF11">
    <property type="entry name" value="O-ANTIGEN TRANSPORTER-RELATED"/>
    <property type="match status" value="1"/>
</dbReference>